<proteinExistence type="predicted"/>
<comment type="caution">
    <text evidence="1">The sequence shown here is derived from an EMBL/GenBank/DDBJ whole genome shotgun (WGS) entry which is preliminary data.</text>
</comment>
<dbReference type="OrthoDB" id="5341924at2759"/>
<dbReference type="EMBL" id="CAJPDS010000008">
    <property type="protein sequence ID" value="CAF9909840.1"/>
    <property type="molecule type" value="Genomic_DNA"/>
</dbReference>
<gene>
    <name evidence="1" type="ORF">HETSPECPRED_009533</name>
</gene>
<evidence type="ECO:0000313" key="2">
    <source>
        <dbReference type="Proteomes" id="UP000664521"/>
    </source>
</evidence>
<sequence>MLVLASKSPSGIIASYRCTLLPPLLLKSNISLTLSRRSQAIRQNSTTTPGYSRILEDAEFQQSAEQDSLDRAEILALSSMRRKPDAWVALVDEYVPKSLRPTQNAGAEEPAKIPGSLPAKNLPALLSKARYTMPLRLDVLSYMAINQGRWDAVRWLFKSLHRKYQRHPVTKEHKMNRGIVPWTIAEPNPYGTTSLDDITEIAICFDVKAVQSIEGPGCTKLVRAEFYSDIPRPLEWLGQALAMLAHMILRAAESSDHAKGQEIMSFVLEMIAHLHHVDAVPRTLYTYCETSDTNESYKPPTLSLMAYRIMSALSDAAWKARDKEIRAEGEAMGAKNCYKGHEMPEPGVQPHIDKLGPEIWLDLILWCCVEGGYYTEAAWVVREMLKRKAKPLWSVIGWSEIRRPEEPKVNWSVRVDRELFRFHMTQIGQGFGMAGPREVPPLVDMGPWTVSREVILTLIDRLASFPKPFAVIGTEMAWCRELLSRNRSLALDTKVLKKAVLGPFISRSLDIEEAPEVADRVLALHPIFDKNSENYDVSPQSKILEESTDNEVLAPFLGLLCRTLHSHIIKGNVQGALRTFGRIQKIIDADRQRHIIEFAEDLERAERTGDEDQLISESINNIVPSVYPQIPAHILSAFLNLLTDAYLYDLGNWLLYSDEIDGPFIPRSLYSEPKLQGALLRFAVATTNSQLFTDVSEKLETPFIRHLRRTILRCQITLGKWDAAEDLLRTFQLEPGLSWRDTDIMYVARSVLRLDNDKKTAPESLGRAQTLLQQLIDGEFNPPYNLWQRKINMIRYWRTLQTIYLMLRTVPSCLCKLENRAFPKFTGTSTSVIITSEAFDVLLEGIVETQGSLVGLKLWGPWCRPTQADLGYHALFGFQGDRHKTWRVIPTLQTLRVLTRPLVRQGHAGSDEERMMTNWAVKKYKELGLGNRDIECELPAIYNGS</sequence>
<keyword evidence="2" id="KW-1185">Reference proteome</keyword>
<protein>
    <submittedName>
        <fullName evidence="1">Uncharacterized protein</fullName>
    </submittedName>
</protein>
<name>A0A8H3EQH8_9LECA</name>
<evidence type="ECO:0000313" key="1">
    <source>
        <dbReference type="EMBL" id="CAF9909840.1"/>
    </source>
</evidence>
<dbReference type="Proteomes" id="UP000664521">
    <property type="component" value="Unassembled WGS sequence"/>
</dbReference>
<dbReference type="AlphaFoldDB" id="A0A8H3EQH8"/>
<reference evidence="1" key="1">
    <citation type="submission" date="2021-03" db="EMBL/GenBank/DDBJ databases">
        <authorList>
            <person name="Tagirdzhanova G."/>
        </authorList>
    </citation>
    <scope>NUCLEOTIDE SEQUENCE</scope>
</reference>
<organism evidence="1 2">
    <name type="scientific">Heterodermia speciosa</name>
    <dbReference type="NCBI Taxonomy" id="116794"/>
    <lineage>
        <taxon>Eukaryota</taxon>
        <taxon>Fungi</taxon>
        <taxon>Dikarya</taxon>
        <taxon>Ascomycota</taxon>
        <taxon>Pezizomycotina</taxon>
        <taxon>Lecanoromycetes</taxon>
        <taxon>OSLEUM clade</taxon>
        <taxon>Lecanoromycetidae</taxon>
        <taxon>Caliciales</taxon>
        <taxon>Physciaceae</taxon>
        <taxon>Heterodermia</taxon>
    </lineage>
</organism>
<accession>A0A8H3EQH8</accession>